<keyword evidence="6" id="KW-1133">Transmembrane helix</keyword>
<feature type="binding site" evidence="4">
    <location>
        <position position="155"/>
    </location>
    <ligand>
        <name>GTP</name>
        <dbReference type="ChEBI" id="CHEBI:37565"/>
    </ligand>
</feature>
<dbReference type="CDD" id="cd02201">
    <property type="entry name" value="FtsZ_type1"/>
    <property type="match status" value="1"/>
</dbReference>
<comment type="function">
    <text evidence="4">Essential cell division protein that forms a contractile ring structure (Z ring) at the future cell division site. The regulation of the ring assembly controls the timing and the location of cell division. One of the functions of the FtsZ ring is to recruit other cell division proteins to the septum to produce a new cell wall between the dividing cells. Binds GTP and shows GTPase activity.</text>
</comment>
<gene>
    <name evidence="4" type="primary">ftsZ</name>
    <name evidence="9" type="ORF">COT20_02890</name>
</gene>
<feature type="coiled-coil region" evidence="5">
    <location>
        <begin position="377"/>
        <end position="404"/>
    </location>
</feature>
<dbReference type="InterPro" id="IPR000158">
    <property type="entry name" value="Cell_div_FtsZ"/>
</dbReference>
<dbReference type="InterPro" id="IPR024757">
    <property type="entry name" value="FtsZ_C"/>
</dbReference>
<reference evidence="10" key="1">
    <citation type="submission" date="2017-09" db="EMBL/GenBank/DDBJ databases">
        <title>Depth-based differentiation of microbial function through sediment-hosted aquifers and enrichment of novel symbionts in the deep terrestrial subsurface.</title>
        <authorList>
            <person name="Probst A.J."/>
            <person name="Ladd B."/>
            <person name="Jarett J.K."/>
            <person name="Geller-Mcgrath D.E."/>
            <person name="Sieber C.M.K."/>
            <person name="Emerson J.B."/>
            <person name="Anantharaman K."/>
            <person name="Thomas B.C."/>
            <person name="Malmstrom R."/>
            <person name="Stieglmeier M."/>
            <person name="Klingl A."/>
            <person name="Woyke T."/>
            <person name="Ryan C.M."/>
            <person name="Banfield J.F."/>
        </authorList>
    </citation>
    <scope>NUCLEOTIDE SEQUENCE [LARGE SCALE GENOMIC DNA]</scope>
</reference>
<proteinExistence type="inferred from homology"/>
<dbReference type="Pfam" id="PF00091">
    <property type="entry name" value="Tubulin"/>
    <property type="match status" value="1"/>
</dbReference>
<accession>A0A2M6XTT0</accession>
<keyword evidence="3 4" id="KW-0342">GTP-binding</keyword>
<evidence type="ECO:0000259" key="7">
    <source>
        <dbReference type="SMART" id="SM00864"/>
    </source>
</evidence>
<keyword evidence="5" id="KW-0175">Coiled coil</keyword>
<name>A0A2M6XTT0_9BACT</name>
<dbReference type="AlphaFoldDB" id="A0A2M6XTT0"/>
<evidence type="ECO:0000256" key="5">
    <source>
        <dbReference type="SAM" id="Coils"/>
    </source>
</evidence>
<keyword evidence="4" id="KW-0717">Septation</keyword>
<dbReference type="SMART" id="SM00864">
    <property type="entry name" value="Tubulin"/>
    <property type="match status" value="1"/>
</dbReference>
<dbReference type="GO" id="GO:0000917">
    <property type="term" value="P:division septum assembly"/>
    <property type="evidence" value="ECO:0007669"/>
    <property type="project" value="UniProtKB-KW"/>
</dbReference>
<dbReference type="Proteomes" id="UP000229784">
    <property type="component" value="Unassembled WGS sequence"/>
</dbReference>
<keyword evidence="2 4" id="KW-0547">Nucleotide-binding</keyword>
<feature type="transmembrane region" description="Helical" evidence="6">
    <location>
        <begin position="114"/>
        <end position="134"/>
    </location>
</feature>
<dbReference type="SUPFAM" id="SSF55307">
    <property type="entry name" value="Tubulin C-terminal domain-like"/>
    <property type="match status" value="1"/>
</dbReference>
<dbReference type="GO" id="GO:0005737">
    <property type="term" value="C:cytoplasm"/>
    <property type="evidence" value="ECO:0007669"/>
    <property type="project" value="UniProtKB-SubCell"/>
</dbReference>
<feature type="binding site" evidence="4">
    <location>
        <position position="159"/>
    </location>
    <ligand>
        <name>GTP</name>
        <dbReference type="ChEBI" id="CHEBI:37565"/>
    </ligand>
</feature>
<dbReference type="PRINTS" id="PR00423">
    <property type="entry name" value="CELLDVISFTSZ"/>
</dbReference>
<keyword evidence="4" id="KW-0131">Cell cycle</keyword>
<dbReference type="PANTHER" id="PTHR30314">
    <property type="entry name" value="CELL DIVISION PROTEIN FTSZ-RELATED"/>
    <property type="match status" value="1"/>
</dbReference>
<sequence length="420" mass="46272">MKSKKTLKQRKRQMSVVARDSVPSPRKIKIRFIGLGGGGCSIISEVASVLKGVNFVAADTDVKTFKKVKRGVKHFQFGEKLTCGLGTGLNTELAQKAGQEEKEKISRLFKDCDLVILLGCLGGGVASGAGPVFAEAAAQQKAITIGIFTLPFSFEGEKKARLAKKALEVLEEKLSGVLVVPNERIFLLVDKKTALKKSFSLLNQTFALWLSDLLAVIIKPGLINIDFADVKTILDKRGKKLFFGQGIAQGPLRAEEVVKNIFQSPFSEGAPRNVKRILFNISGGKDLALKEVEIISNNIANLNPKAKIIFGITESPSFQGKIKIILLATSEDQPPAVSEDKFQAPVIKTKRGNGAGEKLALKNAPRKQKKSELVQPNKEEKIRRNAVEVKKAEEEERDREWEREAEWEMPAFLKIKNKEL</sequence>
<comment type="caution">
    <text evidence="9">The sequence shown here is derived from an EMBL/GenBank/DDBJ whole genome shotgun (WGS) entry which is preliminary data.</text>
</comment>
<feature type="binding site" evidence="4">
    <location>
        <position position="203"/>
    </location>
    <ligand>
        <name>GTP</name>
        <dbReference type="ChEBI" id="CHEBI:37565"/>
    </ligand>
</feature>
<dbReference type="SUPFAM" id="SSF52490">
    <property type="entry name" value="Tubulin nucleotide-binding domain-like"/>
    <property type="match status" value="1"/>
</dbReference>
<dbReference type="PANTHER" id="PTHR30314:SF3">
    <property type="entry name" value="MITOCHONDRIAL DIVISION PROTEIN FSZA"/>
    <property type="match status" value="1"/>
</dbReference>
<evidence type="ECO:0000256" key="2">
    <source>
        <dbReference type="ARBA" id="ARBA00022741"/>
    </source>
</evidence>
<dbReference type="InterPro" id="IPR036525">
    <property type="entry name" value="Tubulin/FtsZ_GTPase_sf"/>
</dbReference>
<evidence type="ECO:0000256" key="4">
    <source>
        <dbReference type="HAMAP-Rule" id="MF_00909"/>
    </source>
</evidence>
<dbReference type="GO" id="GO:0003924">
    <property type="term" value="F:GTPase activity"/>
    <property type="evidence" value="ECO:0007669"/>
    <property type="project" value="UniProtKB-UniRule"/>
</dbReference>
<dbReference type="GO" id="GO:0051258">
    <property type="term" value="P:protein polymerization"/>
    <property type="evidence" value="ECO:0007669"/>
    <property type="project" value="UniProtKB-UniRule"/>
</dbReference>
<feature type="domain" description="Tubulin/FtsZ GTPase" evidence="7">
    <location>
        <begin position="29"/>
        <end position="221"/>
    </location>
</feature>
<dbReference type="HAMAP" id="MF_00909">
    <property type="entry name" value="FtsZ"/>
    <property type="match status" value="1"/>
</dbReference>
<comment type="caution">
    <text evidence="4">Lacks conserved residue(s) required for the propagation of feature annotation.</text>
</comment>
<keyword evidence="4 9" id="KW-0132">Cell division</keyword>
<dbReference type="SMART" id="SM00865">
    <property type="entry name" value="Tubulin_C"/>
    <property type="match status" value="1"/>
</dbReference>
<keyword evidence="6" id="KW-0472">Membrane</keyword>
<keyword evidence="6" id="KW-0812">Transmembrane</keyword>
<evidence type="ECO:0000313" key="10">
    <source>
        <dbReference type="Proteomes" id="UP000229784"/>
    </source>
</evidence>
<dbReference type="Gene3D" id="3.40.50.1440">
    <property type="entry name" value="Tubulin/FtsZ, GTPase domain"/>
    <property type="match status" value="1"/>
</dbReference>
<evidence type="ECO:0000256" key="1">
    <source>
        <dbReference type="ARBA" id="ARBA00009690"/>
    </source>
</evidence>
<keyword evidence="4" id="KW-0963">Cytoplasm</keyword>
<dbReference type="GO" id="GO:0032153">
    <property type="term" value="C:cell division site"/>
    <property type="evidence" value="ECO:0007669"/>
    <property type="project" value="UniProtKB-UniRule"/>
</dbReference>
<dbReference type="InterPro" id="IPR045061">
    <property type="entry name" value="FtsZ/CetZ"/>
</dbReference>
<comment type="similarity">
    <text evidence="1 4">Belongs to the FtsZ family.</text>
</comment>
<dbReference type="GO" id="GO:0043093">
    <property type="term" value="P:FtsZ-dependent cytokinesis"/>
    <property type="evidence" value="ECO:0007669"/>
    <property type="project" value="UniProtKB-UniRule"/>
</dbReference>
<evidence type="ECO:0000256" key="6">
    <source>
        <dbReference type="SAM" id="Phobius"/>
    </source>
</evidence>
<dbReference type="Pfam" id="PF12327">
    <property type="entry name" value="FtsZ_C"/>
    <property type="match status" value="1"/>
</dbReference>
<dbReference type="InterPro" id="IPR018316">
    <property type="entry name" value="Tubulin/FtsZ_2-layer-sand-dom"/>
</dbReference>
<dbReference type="InterPro" id="IPR008280">
    <property type="entry name" value="Tub_FtsZ_C"/>
</dbReference>
<protein>
    <recommendedName>
        <fullName evidence="4">Cell division protein FtsZ</fullName>
    </recommendedName>
</protein>
<feature type="domain" description="Tubulin/FtsZ 2-layer sandwich" evidence="8">
    <location>
        <begin position="223"/>
        <end position="340"/>
    </location>
</feature>
<dbReference type="EMBL" id="PEXQ01000073">
    <property type="protein sequence ID" value="PIU14205.1"/>
    <property type="molecule type" value="Genomic_DNA"/>
</dbReference>
<evidence type="ECO:0000313" key="9">
    <source>
        <dbReference type="EMBL" id="PIU14205.1"/>
    </source>
</evidence>
<dbReference type="InterPro" id="IPR003008">
    <property type="entry name" value="Tubulin_FtsZ_GTPase"/>
</dbReference>
<comment type="subunit">
    <text evidence="4">Homodimer. Polymerizes to form a dynamic ring structure in a strictly GTP-dependent manner. Interacts directly with several other division proteins.</text>
</comment>
<dbReference type="GO" id="GO:0005525">
    <property type="term" value="F:GTP binding"/>
    <property type="evidence" value="ECO:0007669"/>
    <property type="project" value="UniProtKB-UniRule"/>
</dbReference>
<organism evidence="9 10">
    <name type="scientific">bacterium (Candidatus Gribaldobacteria) CG08_land_8_20_14_0_20_39_15</name>
    <dbReference type="NCBI Taxonomy" id="2014273"/>
    <lineage>
        <taxon>Bacteria</taxon>
        <taxon>Candidatus Gribaldobacteria</taxon>
    </lineage>
</organism>
<comment type="subcellular location">
    <subcellularLocation>
        <location evidence="4">Cytoplasm</location>
    </subcellularLocation>
    <text evidence="4">Assembles at midcell at the inner surface of the cytoplasmic membrane.</text>
</comment>
<evidence type="ECO:0000259" key="8">
    <source>
        <dbReference type="SMART" id="SM00865"/>
    </source>
</evidence>
<evidence type="ECO:0000256" key="3">
    <source>
        <dbReference type="ARBA" id="ARBA00023134"/>
    </source>
</evidence>